<dbReference type="EMBL" id="JAWHQM010000108">
    <property type="protein sequence ID" value="KAK5637319.1"/>
    <property type="molecule type" value="Genomic_DNA"/>
</dbReference>
<gene>
    <name evidence="1" type="ORF">RRF57_013031</name>
</gene>
<dbReference type="Proteomes" id="UP001305414">
    <property type="component" value="Unassembled WGS sequence"/>
</dbReference>
<protein>
    <submittedName>
        <fullName evidence="1">Uncharacterized protein</fullName>
    </submittedName>
</protein>
<comment type="caution">
    <text evidence="1">The sequence shown here is derived from an EMBL/GenBank/DDBJ whole genome shotgun (WGS) entry which is preliminary data.</text>
</comment>
<organism evidence="1 2">
    <name type="scientific">Xylaria bambusicola</name>
    <dbReference type="NCBI Taxonomy" id="326684"/>
    <lineage>
        <taxon>Eukaryota</taxon>
        <taxon>Fungi</taxon>
        <taxon>Dikarya</taxon>
        <taxon>Ascomycota</taxon>
        <taxon>Pezizomycotina</taxon>
        <taxon>Sordariomycetes</taxon>
        <taxon>Xylariomycetidae</taxon>
        <taxon>Xylariales</taxon>
        <taxon>Xylariaceae</taxon>
        <taxon>Xylaria</taxon>
    </lineage>
</organism>
<proteinExistence type="predicted"/>
<evidence type="ECO:0000313" key="2">
    <source>
        <dbReference type="Proteomes" id="UP001305414"/>
    </source>
</evidence>
<sequence>MMSPNSSSSRSNAILSPFSSYLASHNNSSFAFVRKSTRSSLNEWRAENSGKLVEFKLRSSASRAVDPRSLYIRHVVARWRQASSARYAVLAEARMPPRACFAGDDVAYVKQLKKKNENGHDV</sequence>
<accession>A0AAN7V4V2</accession>
<name>A0AAN7V4V2_9PEZI</name>
<reference evidence="1 2" key="1">
    <citation type="submission" date="2023-10" db="EMBL/GenBank/DDBJ databases">
        <title>Draft genome sequence of Xylaria bambusicola isolate GMP-LS, the root and basal stem rot pathogen of sugarcane in Indonesia.</title>
        <authorList>
            <person name="Selvaraj P."/>
            <person name="Muralishankar V."/>
            <person name="Muruganantham S."/>
            <person name="Sp S."/>
            <person name="Haryani S."/>
            <person name="Lau K.J.X."/>
            <person name="Naqvi N.I."/>
        </authorList>
    </citation>
    <scope>NUCLEOTIDE SEQUENCE [LARGE SCALE GENOMIC DNA]</scope>
    <source>
        <strain evidence="1">GMP-LS</strain>
    </source>
</reference>
<dbReference type="AlphaFoldDB" id="A0AAN7V4V2"/>
<keyword evidence="2" id="KW-1185">Reference proteome</keyword>
<evidence type="ECO:0000313" key="1">
    <source>
        <dbReference type="EMBL" id="KAK5637319.1"/>
    </source>
</evidence>